<organism evidence="2 3">
    <name type="scientific">Halarchaeum grantii</name>
    <dbReference type="NCBI Taxonomy" id="1193105"/>
    <lineage>
        <taxon>Archaea</taxon>
        <taxon>Methanobacteriati</taxon>
        <taxon>Methanobacteriota</taxon>
        <taxon>Stenosarchaea group</taxon>
        <taxon>Halobacteria</taxon>
        <taxon>Halobacteriales</taxon>
        <taxon>Halobacteriaceae</taxon>
    </lineage>
</organism>
<dbReference type="OrthoDB" id="261296at2157"/>
<protein>
    <submittedName>
        <fullName evidence="2">Uncharacterized protein</fullName>
    </submittedName>
</protein>
<accession>A0A830F0N6</accession>
<dbReference type="AlphaFoldDB" id="A0A830F0N6"/>
<dbReference type="Proteomes" id="UP000628840">
    <property type="component" value="Unassembled WGS sequence"/>
</dbReference>
<proteinExistence type="predicted"/>
<keyword evidence="3" id="KW-1185">Reference proteome</keyword>
<reference evidence="2 3" key="1">
    <citation type="journal article" date="2019" name="Int. J. Syst. Evol. Microbiol.">
        <title>The Global Catalogue of Microorganisms (GCM) 10K type strain sequencing project: providing services to taxonomists for standard genome sequencing and annotation.</title>
        <authorList>
            <consortium name="The Broad Institute Genomics Platform"/>
            <consortium name="The Broad Institute Genome Sequencing Center for Infectious Disease"/>
            <person name="Wu L."/>
            <person name="Ma J."/>
        </authorList>
    </citation>
    <scope>NUCLEOTIDE SEQUENCE [LARGE SCALE GENOMIC DNA]</scope>
    <source>
        <strain evidence="2 3">JCM 19585</strain>
    </source>
</reference>
<name>A0A830F0N6_9EURY</name>
<dbReference type="RefSeq" id="WP_188884378.1">
    <property type="nucleotide sequence ID" value="NZ_BMPF01000006.1"/>
</dbReference>
<evidence type="ECO:0000313" key="2">
    <source>
        <dbReference type="EMBL" id="GGL43581.1"/>
    </source>
</evidence>
<feature type="region of interest" description="Disordered" evidence="1">
    <location>
        <begin position="1"/>
        <end position="21"/>
    </location>
</feature>
<evidence type="ECO:0000256" key="1">
    <source>
        <dbReference type="SAM" id="MobiDB-lite"/>
    </source>
</evidence>
<dbReference type="EMBL" id="BMPF01000006">
    <property type="protein sequence ID" value="GGL43581.1"/>
    <property type="molecule type" value="Genomic_DNA"/>
</dbReference>
<comment type="caution">
    <text evidence="2">The sequence shown here is derived from an EMBL/GenBank/DDBJ whole genome shotgun (WGS) entry which is preliminary data.</text>
</comment>
<gene>
    <name evidence="2" type="ORF">GCM10009037_28780</name>
</gene>
<sequence length="63" mass="6769">MSAQTSEPGADDEWGSSAIGDAFETLDDELASAQREASGAREIALSRSRDLLEKVERTLKKTA</sequence>
<evidence type="ECO:0000313" key="3">
    <source>
        <dbReference type="Proteomes" id="UP000628840"/>
    </source>
</evidence>